<reference evidence="2 3" key="1">
    <citation type="submission" date="2018-08" db="EMBL/GenBank/DDBJ databases">
        <title>Genomic Encyclopedia of Archaeal and Bacterial Type Strains, Phase II (KMG-II): from individual species to whole genera.</title>
        <authorList>
            <person name="Goeker M."/>
        </authorList>
    </citation>
    <scope>NUCLEOTIDE SEQUENCE [LARGE SCALE GENOMIC DNA]</scope>
    <source>
        <strain evidence="2 3">DSM 45791</strain>
    </source>
</reference>
<dbReference type="NCBIfam" id="TIGR03086">
    <property type="entry name" value="TIGR03086 family metal-binding protein"/>
    <property type="match status" value="1"/>
</dbReference>
<name>A0A3E0HZN5_9PSEU</name>
<dbReference type="SUPFAM" id="SSF109854">
    <property type="entry name" value="DinB/YfiT-like putative metalloenzymes"/>
    <property type="match status" value="1"/>
</dbReference>
<sequence>MVRALTPDQLGAPSKCAEWDVRGVLSHLVTGSLMAVSVVRGDPPPDRQTDHLGDRPLEAFDAALDDVRAALSEPGVLEKTYPTPLGEQPGSFVATMRINELVVHSWDIAAATGQSTDIAPELAAAALAMWRSRLGDGARPAGMPFDDPQPVPPGATAADGLAAYLGRRC</sequence>
<dbReference type="NCBIfam" id="TIGR03083">
    <property type="entry name" value="maleylpyruvate isomerase family mycothiol-dependent enzyme"/>
    <property type="match status" value="1"/>
</dbReference>
<feature type="domain" description="Mycothiol-dependent maleylpyruvate isomerase metal-binding" evidence="1">
    <location>
        <begin position="2"/>
        <end position="109"/>
    </location>
</feature>
<dbReference type="AlphaFoldDB" id="A0A3E0HZN5"/>
<dbReference type="Pfam" id="PF11716">
    <property type="entry name" value="MDMPI_N"/>
    <property type="match status" value="1"/>
</dbReference>
<protein>
    <submittedName>
        <fullName evidence="2">Uncharacterized protein (TIGR03086 family)</fullName>
    </submittedName>
</protein>
<dbReference type="InterPro" id="IPR024344">
    <property type="entry name" value="MDMPI_metal-binding"/>
</dbReference>
<dbReference type="GO" id="GO:0046872">
    <property type="term" value="F:metal ion binding"/>
    <property type="evidence" value="ECO:0007669"/>
    <property type="project" value="InterPro"/>
</dbReference>
<dbReference type="Proteomes" id="UP000256269">
    <property type="component" value="Unassembled WGS sequence"/>
</dbReference>
<dbReference type="EMBL" id="QUNO01000003">
    <property type="protein sequence ID" value="REH51841.1"/>
    <property type="molecule type" value="Genomic_DNA"/>
</dbReference>
<organism evidence="2 3">
    <name type="scientific">Kutzneria buriramensis</name>
    <dbReference type="NCBI Taxonomy" id="1045776"/>
    <lineage>
        <taxon>Bacteria</taxon>
        <taxon>Bacillati</taxon>
        <taxon>Actinomycetota</taxon>
        <taxon>Actinomycetes</taxon>
        <taxon>Pseudonocardiales</taxon>
        <taxon>Pseudonocardiaceae</taxon>
        <taxon>Kutzneria</taxon>
    </lineage>
</organism>
<gene>
    <name evidence="2" type="ORF">BCF44_103290</name>
</gene>
<comment type="caution">
    <text evidence="2">The sequence shown here is derived from an EMBL/GenBank/DDBJ whole genome shotgun (WGS) entry which is preliminary data.</text>
</comment>
<keyword evidence="3" id="KW-1185">Reference proteome</keyword>
<proteinExistence type="predicted"/>
<dbReference type="Gene3D" id="1.20.120.450">
    <property type="entry name" value="dinb family like domain"/>
    <property type="match status" value="1"/>
</dbReference>
<dbReference type="InterPro" id="IPR034660">
    <property type="entry name" value="DinB/YfiT-like"/>
</dbReference>
<evidence type="ECO:0000313" key="2">
    <source>
        <dbReference type="EMBL" id="REH51841.1"/>
    </source>
</evidence>
<dbReference type="InterPro" id="IPR017520">
    <property type="entry name" value="CHP03086"/>
</dbReference>
<evidence type="ECO:0000259" key="1">
    <source>
        <dbReference type="Pfam" id="PF11716"/>
    </source>
</evidence>
<dbReference type="InterPro" id="IPR017517">
    <property type="entry name" value="Maleyloyr_isom"/>
</dbReference>
<accession>A0A3E0HZN5</accession>
<evidence type="ECO:0000313" key="3">
    <source>
        <dbReference type="Proteomes" id="UP000256269"/>
    </source>
</evidence>